<proteinExistence type="predicted"/>
<reference evidence="3" key="1">
    <citation type="submission" date="2014-10" db="EMBL/GenBank/DDBJ databases">
        <authorList>
            <person name="King R."/>
        </authorList>
    </citation>
    <scope>NUCLEOTIDE SEQUENCE [LARGE SCALE GENOMIC DNA]</scope>
    <source>
        <strain evidence="3">A3/5</strain>
    </source>
</reference>
<evidence type="ECO:0000313" key="3">
    <source>
        <dbReference type="Proteomes" id="UP000245910"/>
    </source>
</evidence>
<dbReference type="AlphaFoldDB" id="A0A2L2T712"/>
<dbReference type="CDD" id="cd09917">
    <property type="entry name" value="F-box_SF"/>
    <property type="match status" value="1"/>
</dbReference>
<name>A0A2L2T712_9HYPO</name>
<dbReference type="SUPFAM" id="SSF81383">
    <property type="entry name" value="F-box domain"/>
    <property type="match status" value="1"/>
</dbReference>
<dbReference type="InterPro" id="IPR036047">
    <property type="entry name" value="F-box-like_dom_sf"/>
</dbReference>
<protein>
    <recommendedName>
        <fullName evidence="1">F-box domain-containing protein</fullName>
    </recommendedName>
</protein>
<dbReference type="Proteomes" id="UP000245910">
    <property type="component" value="Chromosome IIII"/>
</dbReference>
<dbReference type="InterPro" id="IPR001810">
    <property type="entry name" value="F-box_dom"/>
</dbReference>
<sequence length="150" mass="16879">MSSTQSTPFTYFRNFPPEIQLEILNHCTRNDLVCLSLTNHDFRAFITPLIKSKPHLEWVDQLGTTPDVPQSCPLEKSDIYHRSYYMRTVSNDTLPQPAPASNASSILQTILHAKYLFAKSNACVFRVLSSSDYAAGWARGDTAANVHTEE</sequence>
<dbReference type="Pfam" id="PF00646">
    <property type="entry name" value="F-box"/>
    <property type="match status" value="1"/>
</dbReference>
<organism evidence="2 3">
    <name type="scientific">Fusarium venenatum</name>
    <dbReference type="NCBI Taxonomy" id="56646"/>
    <lineage>
        <taxon>Eukaryota</taxon>
        <taxon>Fungi</taxon>
        <taxon>Dikarya</taxon>
        <taxon>Ascomycota</taxon>
        <taxon>Pezizomycotina</taxon>
        <taxon>Sordariomycetes</taxon>
        <taxon>Hypocreomycetidae</taxon>
        <taxon>Hypocreales</taxon>
        <taxon>Nectriaceae</taxon>
        <taxon>Fusarium</taxon>
    </lineage>
</organism>
<evidence type="ECO:0000313" key="2">
    <source>
        <dbReference type="EMBL" id="CEI42191.1"/>
    </source>
</evidence>
<evidence type="ECO:0000259" key="1">
    <source>
        <dbReference type="Pfam" id="PF00646"/>
    </source>
</evidence>
<accession>A0A2L2T712</accession>
<keyword evidence="3" id="KW-1185">Reference proteome</keyword>
<feature type="domain" description="F-box" evidence="1">
    <location>
        <begin position="14"/>
        <end position="47"/>
    </location>
</feature>
<dbReference type="EMBL" id="LN649232">
    <property type="protein sequence ID" value="CEI42191.1"/>
    <property type="molecule type" value="Genomic_DNA"/>
</dbReference>